<keyword evidence="6 13" id="KW-0812">Transmembrane</keyword>
<feature type="compositionally biased region" description="Basic and acidic residues" evidence="12">
    <location>
        <begin position="1161"/>
        <end position="1178"/>
    </location>
</feature>
<feature type="domain" description="Trimeric autotransporter adhesin YadA-like stalk" evidence="15">
    <location>
        <begin position="744"/>
        <end position="766"/>
    </location>
</feature>
<feature type="region of interest" description="Disordered" evidence="12">
    <location>
        <begin position="1158"/>
        <end position="1189"/>
    </location>
</feature>
<evidence type="ECO:0000256" key="6">
    <source>
        <dbReference type="ARBA" id="ARBA00022692"/>
    </source>
</evidence>
<evidence type="ECO:0000256" key="2">
    <source>
        <dbReference type="ARBA" id="ARBA00004442"/>
    </source>
</evidence>
<comment type="caution">
    <text evidence="16">The sequence shown here is derived from an EMBL/GenBank/DDBJ whole genome shotgun (WGS) entry which is preliminary data.</text>
</comment>
<keyword evidence="5" id="KW-1134">Transmembrane beta strand</keyword>
<name>A0ABT7HHT7_9FUSO</name>
<sequence>MISEVMYETFRIKEINKILKKNLKKKISISKALVISYILTGLVGIQSMADYDVVKDGKYVVRVNEYHVWLGKGHKFLRHNNSNAEYVLIGKDLEGDLWSVSTGLSNVTGQNSITYGRGLRNAGLYSSLIGTESTLEGGNINFTIAYGRSLKASNTVNGVLMVNNGKITNASNAVILGTQLDTVSAQNGIVLGKKVDAVNTNGAVIMGSDDSGYNSGFGKRYQRTKGEGNGVTAIGAHTQALANAATAVGVRAKASEGEAAAFGSNAQATASRAVSIGDRAKATLENSVALGSGSVTKESRNQGYLIDGTYEEKNYTRVAAFGGRRLQDILAGAEDTDAVNVLQLKNALKKKISFVPVYETPNNPKVKEVSLDGSIKIGVGNWDQKDAQTNEVIRFKGDNLSTTATNDGIMLAMKESPKFKSLKLGDDGQVDIKLKDKNTLLLNDKGISGLNKGTNDNDAVNLAQLKTGEDIDVNKWTEKLKLKNLELNLFGNVGTSKNTTLAQGIKYKSPILKIEAKNDGEVHFELNEAGENKIKQLSKDSISLKAKDNDPIKVEENNGAYTLSIEKDKLKNLVETQNLAGKDLDNLTDKAKGNIKKLLEVKGDDKDIKVVKSTSDGKDVYTVSLESTIKDKIERIGKGTVADNDTNLVTGGQVNQAITNVKNELINKEIQFSGDSGDTITKKLGEKISIQGGKTSDLTENNIGVINENGIMKIKLANNISGLKAINLGDVKLSDEGLDVGSHKITKLSDGTKDSDAVNLKQLREVLDKKVNKAVINVQADSPMVVALKHKNGTLEKVVKDPNDGKYYKISDMEGTKHKKDAIPVSKDNGDDFVISTIDEDGGLAVTKSIKITKVKDGDITKESTDAINGGQLAKILGIDGKTYKIDDDGKIVKVDGKPLYDTIKSNPSTTPSNALEATNAIIAAINKGIKIKADDDETKDKNLGDTIALIHSKEEKDGYSGKNLKTYLTDKGEFALLFNMKPIFTEVTVGDDASGKTVLGKDGLTIKGKDGKEGKITIDNEGKLAIKNGDKISTLVTEESAKQNLKLSYKVNDETDSKSTSLEQGLTFKSSDIKISSEDKGVINFNIDKASDIDDANKDKLVTVDVIKKYVDKQKESGNKVTGDNSDGTAEGIDDGLNGKTLTEKINALRNGEAGPMVYTDKDGNKLKRGSDGKLYKPSDLNDDGTPKDIEKAVKNVELKLKGDDPVALNNVANAVEKVSDLTDNDDLVDGYKAVNKNDLQKVVKAGLNIKGNTGETHQNLGSSLEIKGEGNIETKVEKGKLTITMKKEASFEDGVKLGKGNIELNADDGGNKLTLKGKNQKGVILDGINDGKIEKDSKEAINGGQINNILSNLGVNSEGKPLDGTNKSLITKILDKDGKESSKDPETLVDAINRTIERVNDVFTIKDDNNGEMKKHLGSEIVIQSLKGQGSDFSGDNVKVQVSDGKIEIGMKKNPTFESVQLGDGANALELSSGNGGLMIRPSTGEAQKILTDKNVNEFGPIKINEGVATIDSPNKEPVILRNLSDGVELNDAVNVKQLKAVKSTANFALGGVANAVAMANLLQVNSYSDYRRNIAVACGYYGHQYALAVGFSGVNEKRRVNYRISGSVNTQGNLALGGGIGIMLGKKEERYAGKLEKLNVAKLLDRIDELEKDKISDRKEIENLKKENQEIKEMLKKILKK</sequence>
<dbReference type="InterPro" id="IPR045584">
    <property type="entry name" value="Pilin-like"/>
</dbReference>
<dbReference type="CDD" id="cd12820">
    <property type="entry name" value="LbR_YadA-like"/>
    <property type="match status" value="1"/>
</dbReference>
<evidence type="ECO:0000256" key="1">
    <source>
        <dbReference type="ARBA" id="ARBA00004241"/>
    </source>
</evidence>
<dbReference type="Gene3D" id="3.30.1300.30">
    <property type="entry name" value="GSPII I/J protein-like"/>
    <property type="match status" value="1"/>
</dbReference>
<feature type="coiled-coil region" evidence="11">
    <location>
        <begin position="1643"/>
        <end position="1684"/>
    </location>
</feature>
<evidence type="ECO:0000256" key="9">
    <source>
        <dbReference type="ARBA" id="ARBA00023136"/>
    </source>
</evidence>
<evidence type="ECO:0000259" key="15">
    <source>
        <dbReference type="Pfam" id="PF05662"/>
    </source>
</evidence>
<evidence type="ECO:0000256" key="11">
    <source>
        <dbReference type="SAM" id="Coils"/>
    </source>
</evidence>
<feature type="domain" description="Trimeric autotransporter adhesin YadA-like stalk" evidence="15">
    <location>
        <begin position="447"/>
        <end position="478"/>
    </location>
</feature>
<keyword evidence="10" id="KW-0998">Cell outer membrane</keyword>
<accession>A0ABT7HHT7</accession>
<dbReference type="SUPFAM" id="SSF101967">
    <property type="entry name" value="Adhesin YadA, collagen-binding domain"/>
    <property type="match status" value="2"/>
</dbReference>
<evidence type="ECO:0000259" key="14">
    <source>
        <dbReference type="Pfam" id="PF03895"/>
    </source>
</evidence>
<evidence type="ECO:0000313" key="16">
    <source>
        <dbReference type="EMBL" id="MDK9580087.1"/>
    </source>
</evidence>
<feature type="domain" description="Trimeric autotransporter adhesin YadA-like C-terminal membrane anchor" evidence="14">
    <location>
        <begin position="1574"/>
        <end position="1625"/>
    </location>
</feature>
<keyword evidence="7" id="KW-0732">Signal</keyword>
<dbReference type="Pfam" id="PF05662">
    <property type="entry name" value="YadA_stalk"/>
    <property type="match status" value="5"/>
</dbReference>
<feature type="region of interest" description="Disordered" evidence="12">
    <location>
        <begin position="1115"/>
        <end position="1137"/>
    </location>
</feature>
<dbReference type="SUPFAM" id="SSF54523">
    <property type="entry name" value="Pili subunits"/>
    <property type="match status" value="1"/>
</dbReference>
<feature type="domain" description="Trimeric autotransporter adhesin YadA-like stalk" evidence="15">
    <location>
        <begin position="331"/>
        <end position="347"/>
    </location>
</feature>
<dbReference type="InterPro" id="IPR008635">
    <property type="entry name" value="Coiled_stalk_dom"/>
</dbReference>
<evidence type="ECO:0000256" key="10">
    <source>
        <dbReference type="ARBA" id="ARBA00023237"/>
    </source>
</evidence>
<dbReference type="InterPro" id="IPR011049">
    <property type="entry name" value="Serralysin-like_metalloprot_C"/>
</dbReference>
<dbReference type="Gene3D" id="2.150.10.10">
    <property type="entry name" value="Serralysin-like metalloprotease, C-terminal"/>
    <property type="match status" value="2"/>
</dbReference>
<keyword evidence="17" id="KW-1185">Reference proteome</keyword>
<dbReference type="InterPro" id="IPR005594">
    <property type="entry name" value="YadA_C"/>
</dbReference>
<reference evidence="16 17" key="1">
    <citation type="submission" date="2023-06" db="EMBL/GenBank/DDBJ databases">
        <title>Antibody response to the Sneathia vaginalis cytopathogenic toxin A during pregnancy.</title>
        <authorList>
            <person name="Mccoy Z.T."/>
            <person name="Serrano M.G."/>
            <person name="Spaine K."/>
            <person name="Edwards D.J."/>
            <person name="Buck G.A."/>
            <person name="Jefferson K."/>
        </authorList>
    </citation>
    <scope>NUCLEOTIDE SEQUENCE [LARGE SCALE GENOMIC DNA]</scope>
    <source>
        <strain evidence="16 17">CCUG 42621</strain>
    </source>
</reference>
<feature type="domain" description="Trimeric autotransporter adhesin YadA-like stalk" evidence="15">
    <location>
        <begin position="851"/>
        <end position="873"/>
    </location>
</feature>
<feature type="domain" description="Trimeric autotransporter adhesin YadA-like stalk" evidence="15">
    <location>
        <begin position="1525"/>
        <end position="1560"/>
    </location>
</feature>
<organism evidence="16 17">
    <name type="scientific">Sneathia sanguinegens</name>
    <dbReference type="NCBI Taxonomy" id="40543"/>
    <lineage>
        <taxon>Bacteria</taxon>
        <taxon>Fusobacteriati</taxon>
        <taxon>Fusobacteriota</taxon>
        <taxon>Fusobacteriia</taxon>
        <taxon>Fusobacteriales</taxon>
        <taxon>Leptotrichiaceae</taxon>
        <taxon>Sneathia</taxon>
    </lineage>
</organism>
<evidence type="ECO:0000256" key="12">
    <source>
        <dbReference type="SAM" id="MobiDB-lite"/>
    </source>
</evidence>
<evidence type="ECO:0000256" key="3">
    <source>
        <dbReference type="ARBA" id="ARBA00005848"/>
    </source>
</evidence>
<gene>
    <name evidence="16" type="ORF">QQA45_00885</name>
</gene>
<keyword evidence="9 13" id="KW-0472">Membrane</keyword>
<keyword evidence="8" id="KW-0653">Protein transport</keyword>
<evidence type="ECO:0000256" key="13">
    <source>
        <dbReference type="SAM" id="Phobius"/>
    </source>
</evidence>
<comment type="subcellular location">
    <subcellularLocation>
        <location evidence="2">Cell outer membrane</location>
    </subcellularLocation>
    <subcellularLocation>
        <location evidence="1">Cell surface</location>
    </subcellularLocation>
</comment>
<dbReference type="Proteomes" id="UP001225134">
    <property type="component" value="Unassembled WGS sequence"/>
</dbReference>
<feature type="transmembrane region" description="Helical" evidence="13">
    <location>
        <begin position="29"/>
        <end position="49"/>
    </location>
</feature>
<keyword evidence="4" id="KW-0813">Transport</keyword>
<evidence type="ECO:0000313" key="17">
    <source>
        <dbReference type="Proteomes" id="UP001225134"/>
    </source>
</evidence>
<evidence type="ECO:0000256" key="8">
    <source>
        <dbReference type="ARBA" id="ARBA00022927"/>
    </source>
</evidence>
<keyword evidence="11" id="KW-0175">Coiled coil</keyword>
<protein>
    <submittedName>
        <fullName evidence="16">YadA-like family protein</fullName>
    </submittedName>
</protein>
<evidence type="ECO:0000256" key="7">
    <source>
        <dbReference type="ARBA" id="ARBA00022729"/>
    </source>
</evidence>
<dbReference type="EMBL" id="JASSPP010000001">
    <property type="protein sequence ID" value="MDK9580087.1"/>
    <property type="molecule type" value="Genomic_DNA"/>
</dbReference>
<dbReference type="Pfam" id="PF03895">
    <property type="entry name" value="YadA_anchor"/>
    <property type="match status" value="1"/>
</dbReference>
<feature type="compositionally biased region" description="Polar residues" evidence="12">
    <location>
        <begin position="1120"/>
        <end position="1129"/>
    </location>
</feature>
<comment type="similarity">
    <text evidence="3">Belongs to the autotransporter-2 (AT-2) (TC 1.B.40) family.</text>
</comment>
<keyword evidence="13" id="KW-1133">Transmembrane helix</keyword>
<evidence type="ECO:0000256" key="4">
    <source>
        <dbReference type="ARBA" id="ARBA00022448"/>
    </source>
</evidence>
<evidence type="ECO:0000256" key="5">
    <source>
        <dbReference type="ARBA" id="ARBA00022452"/>
    </source>
</evidence>
<proteinExistence type="inferred from homology"/>